<gene>
    <name evidence="8" type="ORF">B0I18_107237</name>
</gene>
<dbReference type="RefSeq" id="WP_106524153.1">
    <property type="nucleotide sequence ID" value="NZ_PYGD01000007.1"/>
</dbReference>
<dbReference type="GO" id="GO:0006260">
    <property type="term" value="P:DNA replication"/>
    <property type="evidence" value="ECO:0007669"/>
    <property type="project" value="UniProtKB-KW"/>
</dbReference>
<dbReference type="InterPro" id="IPR004805">
    <property type="entry name" value="DnaE2/DnaE/PolC"/>
</dbReference>
<proteinExistence type="predicted"/>
<organism evidence="8 9">
    <name type="scientific">Taibaiella chishuiensis</name>
    <dbReference type="NCBI Taxonomy" id="1434707"/>
    <lineage>
        <taxon>Bacteria</taxon>
        <taxon>Pseudomonadati</taxon>
        <taxon>Bacteroidota</taxon>
        <taxon>Chitinophagia</taxon>
        <taxon>Chitinophagales</taxon>
        <taxon>Chitinophagaceae</taxon>
        <taxon>Taibaiella</taxon>
    </lineage>
</organism>
<dbReference type="EC" id="2.7.7.7" evidence="1"/>
<dbReference type="Proteomes" id="UP000240572">
    <property type="component" value="Unassembled WGS sequence"/>
</dbReference>
<dbReference type="OrthoDB" id="9803237at2"/>
<protein>
    <recommendedName>
        <fullName evidence="1">DNA-directed DNA polymerase</fullName>
        <ecNumber evidence="1">2.7.7.7</ecNumber>
    </recommendedName>
</protein>
<reference evidence="8 9" key="1">
    <citation type="submission" date="2018-03" db="EMBL/GenBank/DDBJ databases">
        <title>Genomic Encyclopedia of Type Strains, Phase III (KMG-III): the genomes of soil and plant-associated and newly described type strains.</title>
        <authorList>
            <person name="Whitman W."/>
        </authorList>
    </citation>
    <scope>NUCLEOTIDE SEQUENCE [LARGE SCALE GENOMIC DNA]</scope>
    <source>
        <strain evidence="8 9">CGMCC 1.12700</strain>
    </source>
</reference>
<dbReference type="Pfam" id="PF07733">
    <property type="entry name" value="DNA_pol3_alpha"/>
    <property type="match status" value="1"/>
</dbReference>
<keyword evidence="9" id="KW-1185">Reference proteome</keyword>
<evidence type="ECO:0000256" key="2">
    <source>
        <dbReference type="ARBA" id="ARBA00022679"/>
    </source>
</evidence>
<evidence type="ECO:0000313" key="9">
    <source>
        <dbReference type="Proteomes" id="UP000240572"/>
    </source>
</evidence>
<keyword evidence="4" id="KW-0235">DNA replication</keyword>
<dbReference type="Pfam" id="PF17657">
    <property type="entry name" value="DNA_pol3_finger"/>
    <property type="match status" value="1"/>
</dbReference>
<dbReference type="CDD" id="cd07431">
    <property type="entry name" value="PHP_PolIIIA"/>
    <property type="match status" value="1"/>
</dbReference>
<dbReference type="EMBL" id="PYGD01000007">
    <property type="protein sequence ID" value="PSK90825.1"/>
    <property type="molecule type" value="Genomic_DNA"/>
</dbReference>
<dbReference type="InterPro" id="IPR004013">
    <property type="entry name" value="PHP_dom"/>
</dbReference>
<dbReference type="InterPro" id="IPR040982">
    <property type="entry name" value="DNA_pol3_finger"/>
</dbReference>
<dbReference type="GO" id="GO:0008408">
    <property type="term" value="F:3'-5' exonuclease activity"/>
    <property type="evidence" value="ECO:0007669"/>
    <property type="project" value="InterPro"/>
</dbReference>
<dbReference type="InterPro" id="IPR003141">
    <property type="entry name" value="Pol/His_phosphatase_N"/>
</dbReference>
<comment type="caution">
    <text evidence="8">The sequence shown here is derived from an EMBL/GenBank/DDBJ whole genome shotgun (WGS) entry which is preliminary data.</text>
</comment>
<evidence type="ECO:0000256" key="4">
    <source>
        <dbReference type="ARBA" id="ARBA00022705"/>
    </source>
</evidence>
<dbReference type="Gene3D" id="3.20.20.140">
    <property type="entry name" value="Metal-dependent hydrolases"/>
    <property type="match status" value="2"/>
</dbReference>
<dbReference type="InterPro" id="IPR029460">
    <property type="entry name" value="DNAPol_HHH"/>
</dbReference>
<dbReference type="PANTHER" id="PTHR32294">
    <property type="entry name" value="DNA POLYMERASE III SUBUNIT ALPHA"/>
    <property type="match status" value="1"/>
</dbReference>
<dbReference type="InterPro" id="IPR016195">
    <property type="entry name" value="Pol/histidinol_Pase-like"/>
</dbReference>
<dbReference type="AlphaFoldDB" id="A0A2P8D0T3"/>
<dbReference type="Gene3D" id="1.10.150.870">
    <property type="match status" value="1"/>
</dbReference>
<sequence length="982" mass="112616">MLLNIHSYYSLRYGTLSIDQLVAGLVARGYDSAVLTDINNSTGSLQFIKACQKAGINGLVGVEFRNGDEFLYVGIARNEVGFRFLNEMVTAANLARNKTYPPNPPQSPDVYFIYPFNPQFQNRILTENEFIGIRHFQLNQIRLYPVRVQQKTVIWQPVTFTNGEQYHLHCQLRAISHNLLLSQLQPHQYADRLEVFPSREQLLEKFRDFPQIIKNTEAIFERCSFNFDFKQQRNKKTFTGSRYSDKELLTQYAMDGLGRRYGLNDHEARARVVKELGIIDNLNFSSYFLITDDICRYARSRNFHYVGRGSGANSIVAYCLGITDVCPIELNLYFERFLNPKRQSPPDFDVDFSWQDRDDMHTYIFKRYQYSHTALMGAMSTFRSRSILREMGKVYGLPKSEIDRLVHDPGNMLNKNEVVDMILSVYNLMEDFPNQRTIHASGVVISEEPITTYCALDLPPKGLPTMQFDMHIAEDIGFEKFDILSQRGLGHIKDCVEIIKENRGETVDVHQPRKFFKDPFINSQLRSSKTIGCFYIESPAMRQLITKLDCDNYLTLVAASSIIRPGVASSGMMKAFIERHHNPSTVEYLHPVFKEQLEETYGVMVYQEDVMKVGHHYGGLDLADADVLRRMMSGKSRSAKHLAEIESKFFSHCHDMNYPEATSKEIWRQMESFAGYSFNKAHSASFAVESYQSLFLKAYYPMEFMVSVLNNYGGFYSRKVYVNEAKKSGATVNLPCVNNSAMKATIKGKDIFLGFDCMLNLDAVCAHTITEERKRNGEYTSLNNFILRTYVHLEQLIILIRSGAMRFTGCTKKELLWESHMLLSQTARKQIHSSLFVDEEVTKPVLPEFDCHPVEDIYDEIELLGFPVSSTMFDLVQANFRGDAYACNLKDFVGRTIRLVGDFVCEKHVRTKNDKTMKFGTWYDVNGDFFDTVHFPPSLASYPLNGSGVYLILGKVVLDFGCPAIEVIKLAKLPFKPDPRSI</sequence>
<dbReference type="InterPro" id="IPR011708">
    <property type="entry name" value="DNA_pol3_alpha_NTPase_dom"/>
</dbReference>
<keyword evidence="2" id="KW-0808">Transferase</keyword>
<evidence type="ECO:0000256" key="3">
    <source>
        <dbReference type="ARBA" id="ARBA00022695"/>
    </source>
</evidence>
<feature type="domain" description="Polymerase/histidinol phosphatase N-terminal" evidence="7">
    <location>
        <begin position="1"/>
        <end position="68"/>
    </location>
</feature>
<dbReference type="NCBIfam" id="TIGR00594">
    <property type="entry name" value="polc"/>
    <property type="match status" value="1"/>
</dbReference>
<comment type="catalytic activity">
    <reaction evidence="6">
        <text>DNA(n) + a 2'-deoxyribonucleoside 5'-triphosphate = DNA(n+1) + diphosphate</text>
        <dbReference type="Rhea" id="RHEA:22508"/>
        <dbReference type="Rhea" id="RHEA-COMP:17339"/>
        <dbReference type="Rhea" id="RHEA-COMP:17340"/>
        <dbReference type="ChEBI" id="CHEBI:33019"/>
        <dbReference type="ChEBI" id="CHEBI:61560"/>
        <dbReference type="ChEBI" id="CHEBI:173112"/>
        <dbReference type="EC" id="2.7.7.7"/>
    </reaction>
</comment>
<evidence type="ECO:0000256" key="6">
    <source>
        <dbReference type="ARBA" id="ARBA00049244"/>
    </source>
</evidence>
<evidence type="ECO:0000259" key="7">
    <source>
        <dbReference type="SMART" id="SM00481"/>
    </source>
</evidence>
<dbReference type="Pfam" id="PF14579">
    <property type="entry name" value="HHH_6"/>
    <property type="match status" value="1"/>
</dbReference>
<name>A0A2P8D0T3_9BACT</name>
<evidence type="ECO:0000256" key="5">
    <source>
        <dbReference type="ARBA" id="ARBA00022932"/>
    </source>
</evidence>
<evidence type="ECO:0000256" key="1">
    <source>
        <dbReference type="ARBA" id="ARBA00012417"/>
    </source>
</evidence>
<accession>A0A2P8D0T3</accession>
<keyword evidence="5" id="KW-0239">DNA-directed DNA polymerase</keyword>
<dbReference type="GO" id="GO:0003887">
    <property type="term" value="F:DNA-directed DNA polymerase activity"/>
    <property type="evidence" value="ECO:0007669"/>
    <property type="project" value="UniProtKB-KW"/>
</dbReference>
<keyword evidence="3" id="KW-0548">Nucleotidyltransferase</keyword>
<dbReference type="SUPFAM" id="SSF89550">
    <property type="entry name" value="PHP domain-like"/>
    <property type="match status" value="1"/>
</dbReference>
<evidence type="ECO:0000313" key="8">
    <source>
        <dbReference type="EMBL" id="PSK90825.1"/>
    </source>
</evidence>
<dbReference type="SMART" id="SM00481">
    <property type="entry name" value="POLIIIAc"/>
    <property type="match status" value="1"/>
</dbReference>
<dbReference type="Pfam" id="PF02811">
    <property type="entry name" value="PHP"/>
    <property type="match status" value="1"/>
</dbReference>